<dbReference type="Gene3D" id="1.10.510.10">
    <property type="entry name" value="Transferase(Phosphotransferase) domain 1"/>
    <property type="match status" value="1"/>
</dbReference>
<dbReference type="CDD" id="cd14014">
    <property type="entry name" value="STKc_PknB_like"/>
    <property type="match status" value="1"/>
</dbReference>
<evidence type="ECO:0000256" key="4">
    <source>
        <dbReference type="ARBA" id="ARBA00022840"/>
    </source>
</evidence>
<evidence type="ECO:0000259" key="7">
    <source>
        <dbReference type="PROSITE" id="PS50011"/>
    </source>
</evidence>
<sequence>MNAPVVAGDVIAEKYRVDRILGSGELGTVAFASHLVLPQRVAIELLLADGSPERVERSLREARAAVALKGDHVARVLDVGQLASGVPYIVTEHLDGQDLSELLRGRGRIELSEAIDWVLQACVAVAEAHAAGIVHRDLEPARLFLATTPGGATLLKVLGFGASRELPCASDGGAPAPTGEELGAPLYMSPERMRSSVAVDARADVWSLGAILYRLLTGRPPFEASSLADLAPRVASAAPVLPSALRSDIPPGVDRVLLCCLEKDPARRPASVAELAIALAPHASAEGQDHVERAARLLGATLPSRPRASLPTIGLGLSARPRPPESAGPSSEAAPETLRHGAQDTGRHRARIALIAAVASLLAILGVAATQLR</sequence>
<comment type="caution">
    <text evidence="8">The sequence shown here is derived from an EMBL/GenBank/DDBJ whole genome shotgun (WGS) entry which is preliminary data.</text>
</comment>
<keyword evidence="6" id="KW-1133">Transmembrane helix</keyword>
<proteinExistence type="predicted"/>
<name>A0ABT5C8M5_9BACT</name>
<dbReference type="InterPro" id="IPR000719">
    <property type="entry name" value="Prot_kinase_dom"/>
</dbReference>
<dbReference type="PANTHER" id="PTHR43289:SF6">
    <property type="entry name" value="SERINE_THREONINE-PROTEIN KINASE NEKL-3"/>
    <property type="match status" value="1"/>
</dbReference>
<keyword evidence="2" id="KW-0547">Nucleotide-binding</keyword>
<keyword evidence="6" id="KW-0812">Transmembrane</keyword>
<organism evidence="8 9">
    <name type="scientific">Sorangium atrum</name>
    <dbReference type="NCBI Taxonomy" id="2995308"/>
    <lineage>
        <taxon>Bacteria</taxon>
        <taxon>Pseudomonadati</taxon>
        <taxon>Myxococcota</taxon>
        <taxon>Polyangia</taxon>
        <taxon>Polyangiales</taxon>
        <taxon>Polyangiaceae</taxon>
        <taxon>Sorangium</taxon>
    </lineage>
</organism>
<keyword evidence="9" id="KW-1185">Reference proteome</keyword>
<feature type="region of interest" description="Disordered" evidence="5">
    <location>
        <begin position="309"/>
        <end position="345"/>
    </location>
</feature>
<dbReference type="PROSITE" id="PS50011">
    <property type="entry name" value="PROTEIN_KINASE_DOM"/>
    <property type="match status" value="1"/>
</dbReference>
<dbReference type="EMBL" id="JAQNDK010000004">
    <property type="protein sequence ID" value="MDC0682785.1"/>
    <property type="molecule type" value="Genomic_DNA"/>
</dbReference>
<protein>
    <submittedName>
        <fullName evidence="8">Serine/threonine-protein kinase</fullName>
    </submittedName>
</protein>
<feature type="domain" description="Protein kinase" evidence="7">
    <location>
        <begin position="15"/>
        <end position="285"/>
    </location>
</feature>
<keyword evidence="3 8" id="KW-0418">Kinase</keyword>
<evidence type="ECO:0000256" key="1">
    <source>
        <dbReference type="ARBA" id="ARBA00022679"/>
    </source>
</evidence>
<evidence type="ECO:0000256" key="2">
    <source>
        <dbReference type="ARBA" id="ARBA00022741"/>
    </source>
</evidence>
<dbReference type="Pfam" id="PF00069">
    <property type="entry name" value="Pkinase"/>
    <property type="match status" value="1"/>
</dbReference>
<dbReference type="SUPFAM" id="SSF56112">
    <property type="entry name" value="Protein kinase-like (PK-like)"/>
    <property type="match status" value="1"/>
</dbReference>
<dbReference type="GO" id="GO:0016301">
    <property type="term" value="F:kinase activity"/>
    <property type="evidence" value="ECO:0007669"/>
    <property type="project" value="UniProtKB-KW"/>
</dbReference>
<dbReference type="RefSeq" id="WP_272100939.1">
    <property type="nucleotide sequence ID" value="NZ_JAQNDK010000004.1"/>
</dbReference>
<keyword evidence="1" id="KW-0808">Transferase</keyword>
<reference evidence="8 9" key="1">
    <citation type="submission" date="2023-01" db="EMBL/GenBank/DDBJ databases">
        <title>Minimal conservation of predation-associated metabolite biosynthetic gene clusters underscores biosynthetic potential of Myxococcota including descriptions for ten novel species: Archangium lansinium sp. nov., Myxococcus landrumus sp. nov., Nannocystis bai.</title>
        <authorList>
            <person name="Ahearne A."/>
            <person name="Stevens C."/>
            <person name="Dowd S."/>
        </authorList>
    </citation>
    <scope>NUCLEOTIDE SEQUENCE [LARGE SCALE GENOMIC DNA]</scope>
    <source>
        <strain evidence="8 9">WIWO2</strain>
    </source>
</reference>
<keyword evidence="4" id="KW-0067">ATP-binding</keyword>
<evidence type="ECO:0000313" key="9">
    <source>
        <dbReference type="Proteomes" id="UP001217485"/>
    </source>
</evidence>
<feature type="transmembrane region" description="Helical" evidence="6">
    <location>
        <begin position="352"/>
        <end position="372"/>
    </location>
</feature>
<evidence type="ECO:0000256" key="5">
    <source>
        <dbReference type="SAM" id="MobiDB-lite"/>
    </source>
</evidence>
<dbReference type="Proteomes" id="UP001217485">
    <property type="component" value="Unassembled WGS sequence"/>
</dbReference>
<evidence type="ECO:0000256" key="3">
    <source>
        <dbReference type="ARBA" id="ARBA00022777"/>
    </source>
</evidence>
<dbReference type="InterPro" id="IPR011009">
    <property type="entry name" value="Kinase-like_dom_sf"/>
</dbReference>
<dbReference type="Gene3D" id="3.30.200.20">
    <property type="entry name" value="Phosphorylase Kinase, domain 1"/>
    <property type="match status" value="1"/>
</dbReference>
<accession>A0ABT5C8M5</accession>
<gene>
    <name evidence="8" type="ORF">POL72_33975</name>
</gene>
<evidence type="ECO:0000256" key="6">
    <source>
        <dbReference type="SAM" id="Phobius"/>
    </source>
</evidence>
<evidence type="ECO:0000313" key="8">
    <source>
        <dbReference type="EMBL" id="MDC0682785.1"/>
    </source>
</evidence>
<dbReference type="PANTHER" id="PTHR43289">
    <property type="entry name" value="MITOGEN-ACTIVATED PROTEIN KINASE KINASE KINASE 20-RELATED"/>
    <property type="match status" value="1"/>
</dbReference>
<keyword evidence="6" id="KW-0472">Membrane</keyword>